<evidence type="ECO:0000256" key="1">
    <source>
        <dbReference type="SAM" id="Phobius"/>
    </source>
</evidence>
<dbReference type="OrthoDB" id="3543885at2"/>
<protein>
    <submittedName>
        <fullName evidence="2">Uncharacterized protein</fullName>
    </submittedName>
</protein>
<feature type="transmembrane region" description="Helical" evidence="1">
    <location>
        <begin position="205"/>
        <end position="222"/>
    </location>
</feature>
<keyword evidence="1" id="KW-1133">Transmembrane helix</keyword>
<proteinExistence type="predicted"/>
<feature type="transmembrane region" description="Helical" evidence="1">
    <location>
        <begin position="50"/>
        <end position="73"/>
    </location>
</feature>
<keyword evidence="1" id="KW-0472">Membrane</keyword>
<feature type="transmembrane region" description="Helical" evidence="1">
    <location>
        <begin position="229"/>
        <end position="247"/>
    </location>
</feature>
<feature type="transmembrane region" description="Helical" evidence="1">
    <location>
        <begin position="94"/>
        <end position="116"/>
    </location>
</feature>
<dbReference type="RefSeq" id="WP_111864423.1">
    <property type="nucleotide sequence ID" value="NZ_QLYX01000003.1"/>
</dbReference>
<dbReference type="AlphaFoldDB" id="A0A365H9G2"/>
<reference evidence="2 3" key="1">
    <citation type="submission" date="2018-06" db="EMBL/GenBank/DDBJ databases">
        <title>Actinomadura craniellae sp. nov. isolated from marine sponge Craniella sp.</title>
        <authorList>
            <person name="Li L."/>
            <person name="Xu Q.H."/>
            <person name="Lin H.W."/>
            <person name="Lu Y.H."/>
        </authorList>
    </citation>
    <scope>NUCLEOTIDE SEQUENCE [LARGE SCALE GENOMIC DNA]</scope>
    <source>
        <strain evidence="2 3">LHW63021</strain>
    </source>
</reference>
<dbReference type="Proteomes" id="UP000251891">
    <property type="component" value="Unassembled WGS sequence"/>
</dbReference>
<comment type="caution">
    <text evidence="2">The sequence shown here is derived from an EMBL/GenBank/DDBJ whole genome shotgun (WGS) entry which is preliminary data.</text>
</comment>
<feature type="transmembrane region" description="Helical" evidence="1">
    <location>
        <begin position="156"/>
        <end position="173"/>
    </location>
</feature>
<dbReference type="EMBL" id="QLYX01000003">
    <property type="protein sequence ID" value="RAY15784.1"/>
    <property type="molecule type" value="Genomic_DNA"/>
</dbReference>
<accession>A0A365H9G2</accession>
<feature type="transmembrane region" description="Helical" evidence="1">
    <location>
        <begin position="128"/>
        <end position="149"/>
    </location>
</feature>
<gene>
    <name evidence="2" type="ORF">DPM19_08405</name>
</gene>
<name>A0A365H9G2_9ACTN</name>
<evidence type="ECO:0000313" key="2">
    <source>
        <dbReference type="EMBL" id="RAY15784.1"/>
    </source>
</evidence>
<sequence>MSDLGRVLRADARRTALVFAVPILALAGVATAWQATLAGLPGVAYWDNTVVALASAVRLLGPCAAALAAWVAVREHRLDYLRGLTPRSPAIGPLLDLMLLTGVALAAYGVVALVTVCDTLLREGAGRPHPLGIVAGAAALAPHVVLGYLCGRIAPFPMVVLPVAGAAGLWTALRGGGWWSLLPPAAIRPVELFTGLRTRVLADQTLWALGLAATLTLAYVWTLTRRRTLAVPLAVAVAVTAISTVRLEASGGSAVVPAPIDHVCREWPLTVCVHPALRPALPALDAAMTPLAARLAGTPGAFSRVEQRPVGEPARIWRGVAYIRVPDLSPGFEWRAVRELRASLIDAQSCAEPHRRHGAAYRGLVDAWLLDERAPEMFDAETARRFGSWSERERRLWLRLNYADYRRCTLVRQSFGG</sequence>
<keyword evidence="3" id="KW-1185">Reference proteome</keyword>
<keyword evidence="1" id="KW-0812">Transmembrane</keyword>
<organism evidence="2 3">
    <name type="scientific">Actinomadura craniellae</name>
    <dbReference type="NCBI Taxonomy" id="2231787"/>
    <lineage>
        <taxon>Bacteria</taxon>
        <taxon>Bacillati</taxon>
        <taxon>Actinomycetota</taxon>
        <taxon>Actinomycetes</taxon>
        <taxon>Streptosporangiales</taxon>
        <taxon>Thermomonosporaceae</taxon>
        <taxon>Actinomadura</taxon>
    </lineage>
</organism>
<evidence type="ECO:0000313" key="3">
    <source>
        <dbReference type="Proteomes" id="UP000251891"/>
    </source>
</evidence>